<keyword evidence="2" id="KW-1185">Reference proteome</keyword>
<dbReference type="STRING" id="471856.Jden_2307"/>
<accession>C7R254</accession>
<name>C7R254_JONDD</name>
<evidence type="ECO:0000313" key="2">
    <source>
        <dbReference type="Proteomes" id="UP000000628"/>
    </source>
</evidence>
<gene>
    <name evidence="1" type="ordered locus">Jden_2307</name>
</gene>
<dbReference type="RefSeq" id="WP_015772554.1">
    <property type="nucleotide sequence ID" value="NC_013174.1"/>
</dbReference>
<dbReference type="EMBL" id="CP001706">
    <property type="protein sequence ID" value="ACV09942.1"/>
    <property type="molecule type" value="Genomic_DNA"/>
</dbReference>
<dbReference type="KEGG" id="jde:Jden_2307"/>
<dbReference type="OrthoDB" id="1780383at2"/>
<dbReference type="InterPro" id="IPR021145">
    <property type="entry name" value="Portal_protein_SPP1_Gp6-like"/>
</dbReference>
<organism evidence="1 2">
    <name type="scientific">Jonesia denitrificans (strain ATCC 14870 / DSM 20603 / BCRC 15368 / CIP 55.134 / JCM 11481 / NBRC 15587 / NCTC 10816 / Prevot 55134)</name>
    <name type="common">Listeria denitrificans</name>
    <dbReference type="NCBI Taxonomy" id="471856"/>
    <lineage>
        <taxon>Bacteria</taxon>
        <taxon>Bacillati</taxon>
        <taxon>Actinomycetota</taxon>
        <taxon>Actinomycetes</taxon>
        <taxon>Micrococcales</taxon>
        <taxon>Jonesiaceae</taxon>
        <taxon>Jonesia</taxon>
    </lineage>
</organism>
<sequence>MSLELTHVRAIGLSDDEVLTLRRLLTLWSRKRFKNALLGVYYDGHRVLRDLGISLPPETRNIQAALGWPAKAVQYLTRKHKFEGFSLNGEVDPFDMGEVFERNNFGLELPQALNSTYKQAVSFISSTRGVDGEPDVVLQARDAEWTTALWDKRRREISAALAIVDTDENDQPCEAVFYTRDAVLNIRREWGVWKVDRQPNRTGRVLVEPFINDPQISRPFGYSRITREVRYLTDAALRTLVRTEVSAEFFASPQRYVLGAKEGAFSGDNRWSAVMSRLLALDVNEEGEKPSVGQFQQMTMSPHLEHYRQLAQNFCAATDLPQSSVGLFSETPASAEAMEASEARLSETAEYQWRVFRHPLKRLAQNVVMLRDNLSSPPPEMWKLDVKWTPCRYVSPQAAADFTVKAVAAVPKIGETTEALRGLGFTTTQIEGMQAEWRRSSGASVLERVLAARGDSPAALVGSGQVSSDDDEG</sequence>
<proteinExistence type="predicted"/>
<dbReference type="AlphaFoldDB" id="C7R254"/>
<dbReference type="Pfam" id="PF05133">
    <property type="entry name" value="SPP1_portal"/>
    <property type="match status" value="1"/>
</dbReference>
<dbReference type="eggNOG" id="ENOG502Z839">
    <property type="taxonomic scope" value="Bacteria"/>
</dbReference>
<reference evidence="1 2" key="1">
    <citation type="journal article" date="2009" name="Stand. Genomic Sci.">
        <title>Complete genome sequence of Jonesia denitrificans type strain (Prevot 55134).</title>
        <authorList>
            <person name="Pukall R."/>
            <person name="Gehrich-Schroter G."/>
            <person name="Lapidus A."/>
            <person name="Nolan M."/>
            <person name="Glavina Del Rio T."/>
            <person name="Lucas S."/>
            <person name="Chen F."/>
            <person name="Tice H."/>
            <person name="Pitluck S."/>
            <person name="Cheng J.F."/>
            <person name="Copeland A."/>
            <person name="Saunders E."/>
            <person name="Brettin T."/>
            <person name="Detter J.C."/>
            <person name="Bruce D."/>
            <person name="Goodwin L."/>
            <person name="Pati A."/>
            <person name="Ivanova N."/>
            <person name="Mavromatis K."/>
            <person name="Ovchinnikova G."/>
            <person name="Chen A."/>
            <person name="Palaniappan K."/>
            <person name="Land M."/>
            <person name="Hauser L."/>
            <person name="Chang Y.J."/>
            <person name="Jeffries C.D."/>
            <person name="Chain P."/>
            <person name="Goker M."/>
            <person name="Bristow J."/>
            <person name="Eisen J.A."/>
            <person name="Markowitz V."/>
            <person name="Hugenholtz P."/>
            <person name="Kyrpides N.C."/>
            <person name="Klenk H.P."/>
            <person name="Han C."/>
        </authorList>
    </citation>
    <scope>NUCLEOTIDE SEQUENCE [LARGE SCALE GENOMIC DNA]</scope>
    <source>
        <strain evidence="2">ATCC 14870 / DSM 20603 / BCRC 15368 / CIP 55.134 / JCM 11481 / NBRC 15587 / NCTC 10816 / Prevot 55134</strain>
    </source>
</reference>
<dbReference type="Proteomes" id="UP000000628">
    <property type="component" value="Chromosome"/>
</dbReference>
<dbReference type="HOGENOM" id="CLU_037838_0_0_11"/>
<evidence type="ECO:0000313" key="1">
    <source>
        <dbReference type="EMBL" id="ACV09942.1"/>
    </source>
</evidence>
<protein>
    <recommendedName>
        <fullName evidence="3">Phage portal protein</fullName>
    </recommendedName>
</protein>
<evidence type="ECO:0008006" key="3">
    <source>
        <dbReference type="Google" id="ProtNLM"/>
    </source>
</evidence>